<evidence type="ECO:0000313" key="1">
    <source>
        <dbReference type="EMBL" id="THV58021.1"/>
    </source>
</evidence>
<sequence length="145" mass="17157">MTPQTQVELETWMKENCYNFNSYTINGNAIHEGYGIDNFGGVFIWYYTERGEKNKLKYFQSEKDVVEHAYHQLVSDKWAKTHCIGFTTDKKETNQLVGELENLGIRFMQDEIPYFGPDRPVYRTFVFGCDINEVKHLKAKFFKEK</sequence>
<dbReference type="Proteomes" id="UP000310406">
    <property type="component" value="Unassembled WGS sequence"/>
</dbReference>
<keyword evidence="2" id="KW-1185">Reference proteome</keyword>
<proteinExistence type="predicted"/>
<comment type="caution">
    <text evidence="1">The sequence shown here is derived from an EMBL/GenBank/DDBJ whole genome shotgun (WGS) entry which is preliminary data.</text>
</comment>
<name>A0A4S8RK66_9FLAO</name>
<organism evidence="1 2">
    <name type="scientific">Flagellimonas alvinocaridis</name>
    <dbReference type="NCBI Taxonomy" id="2530200"/>
    <lineage>
        <taxon>Bacteria</taxon>
        <taxon>Pseudomonadati</taxon>
        <taxon>Bacteroidota</taxon>
        <taxon>Flavobacteriia</taxon>
        <taxon>Flavobacteriales</taxon>
        <taxon>Flavobacteriaceae</taxon>
        <taxon>Flagellimonas</taxon>
    </lineage>
</organism>
<accession>A0A4S8RK66</accession>
<dbReference type="EMBL" id="SNTZ01000010">
    <property type="protein sequence ID" value="THV58021.1"/>
    <property type="molecule type" value="Genomic_DNA"/>
</dbReference>
<protein>
    <submittedName>
        <fullName evidence="1">Uncharacterized protein</fullName>
    </submittedName>
</protein>
<gene>
    <name evidence="1" type="ORF">EZV76_14130</name>
</gene>
<dbReference type="RefSeq" id="WP_136567217.1">
    <property type="nucleotide sequence ID" value="NZ_SNTZ01000010.1"/>
</dbReference>
<evidence type="ECO:0000313" key="2">
    <source>
        <dbReference type="Proteomes" id="UP000310406"/>
    </source>
</evidence>
<reference evidence="1 2" key="1">
    <citation type="submission" date="2019-03" db="EMBL/GenBank/DDBJ databases">
        <title>Muricauda SCR12 sp.nov, a marine bacterium isolated from Pacific Ocean:the Okinawa trough.</title>
        <authorList>
            <person name="Liu L."/>
        </authorList>
    </citation>
    <scope>NUCLEOTIDE SEQUENCE [LARGE SCALE GENOMIC DNA]</scope>
    <source>
        <strain evidence="1 2">SCR12</strain>
    </source>
</reference>
<dbReference type="OrthoDB" id="1144350at2"/>
<dbReference type="AlphaFoldDB" id="A0A4S8RK66"/>